<dbReference type="EMBL" id="PDOE01000003">
    <property type="protein sequence ID" value="RKL67500.1"/>
    <property type="molecule type" value="Genomic_DNA"/>
</dbReference>
<dbReference type="RefSeq" id="WP_110935336.1">
    <property type="nucleotide sequence ID" value="NZ_KZ614146.1"/>
</dbReference>
<accession>A0A3A9K9Q5</accession>
<evidence type="ECO:0000313" key="2">
    <source>
        <dbReference type="EMBL" id="RKL67500.1"/>
    </source>
</evidence>
<dbReference type="GO" id="GO:0016116">
    <property type="term" value="P:carotenoid metabolic process"/>
    <property type="evidence" value="ECO:0007669"/>
    <property type="project" value="InterPro"/>
</dbReference>
<dbReference type="AlphaFoldDB" id="A0A3A9K9Q5"/>
<dbReference type="OrthoDB" id="9789960at2"/>
<dbReference type="InterPro" id="IPR045892">
    <property type="entry name" value="CrtISO-like"/>
</dbReference>
<proteinExistence type="predicted"/>
<dbReference type="InterPro" id="IPR002937">
    <property type="entry name" value="Amino_oxidase"/>
</dbReference>
<gene>
    <name evidence="2" type="ORF">CR203_09115</name>
</gene>
<organism evidence="2 3">
    <name type="scientific">Salipaludibacillus neizhouensis</name>
    <dbReference type="NCBI Taxonomy" id="885475"/>
    <lineage>
        <taxon>Bacteria</taxon>
        <taxon>Bacillati</taxon>
        <taxon>Bacillota</taxon>
        <taxon>Bacilli</taxon>
        <taxon>Bacillales</taxon>
        <taxon>Bacillaceae</taxon>
    </lineage>
</organism>
<reference evidence="2 3" key="1">
    <citation type="submission" date="2017-10" db="EMBL/GenBank/DDBJ databases">
        <title>Bacillus sp. nov., a halophilic bacterium isolated from a Keqin Lake.</title>
        <authorList>
            <person name="Wang H."/>
        </authorList>
    </citation>
    <scope>NUCLEOTIDE SEQUENCE [LARGE SCALE GENOMIC DNA]</scope>
    <source>
        <strain evidence="2 3">KCTC 13187</strain>
    </source>
</reference>
<comment type="caution">
    <text evidence="2">The sequence shown here is derived from an EMBL/GenBank/DDBJ whole genome shotgun (WGS) entry which is preliminary data.</text>
</comment>
<dbReference type="Pfam" id="PF01593">
    <property type="entry name" value="Amino_oxidase"/>
    <property type="match status" value="1"/>
</dbReference>
<protein>
    <submittedName>
        <fullName evidence="2">FAD-dependent oxidoreductase</fullName>
    </submittedName>
</protein>
<dbReference type="GO" id="GO:0016491">
    <property type="term" value="F:oxidoreductase activity"/>
    <property type="evidence" value="ECO:0007669"/>
    <property type="project" value="InterPro"/>
</dbReference>
<keyword evidence="3" id="KW-1185">Reference proteome</keyword>
<dbReference type="Proteomes" id="UP000281498">
    <property type="component" value="Unassembled WGS sequence"/>
</dbReference>
<evidence type="ECO:0000259" key="1">
    <source>
        <dbReference type="Pfam" id="PF01593"/>
    </source>
</evidence>
<dbReference type="PANTHER" id="PTHR46313:SF3">
    <property type="entry name" value="PROLYCOPENE ISOMERASE, CHLOROPLASTIC"/>
    <property type="match status" value="1"/>
</dbReference>
<name>A0A3A9K9Q5_9BACI</name>
<dbReference type="PANTHER" id="PTHR46313">
    <property type="match status" value="1"/>
</dbReference>
<feature type="domain" description="Amine oxidase" evidence="1">
    <location>
        <begin position="13"/>
        <end position="489"/>
    </location>
</feature>
<sequence>MNKRVTIVGSGFGGLTAGALLQKQGYNVTVLEAAVEWGGCSGKFQRKDFTFPVGATLAMGFEKNGLHKQINDYLGFKTESYPLEKVMDVRIGERIIPYHTDRDLFLKVWEKEEQKQIQSIRKFFQEVWSIGQILRRHMLQYPVFPPKSRQETFSILRGVKPNYIRLLPYIGRSLSFLVKKYNLENCKTFIHFNNGVLMDSMQTTYEDCEILMGATALDIYHHGAFYVDGGLFKVAEELVNSIKSNGGKTLKPRRVTNVNKRDSIWVVTDHRGNIFESEHVIMNVPLANLNELLTKETYEKIKPGLKTKETSLKQWGAFTMYLAIDEDIVPNNFNLFHQVMIAPNKLPSSDNHFFMSMSKKDDEFRAPKGYRTITISTHINIEEWQSIENYEKMSELIKKKVLTKLESMIPGINEEKIYTITGGPVAWERFVLRKEGGVGGFPQTRQHAIWNAVHHRTNEKGLWLCGDNIFPGAGSIGASSSGVHVARSISGKRIL</sequence>
<dbReference type="InterPro" id="IPR036188">
    <property type="entry name" value="FAD/NAD-bd_sf"/>
</dbReference>
<dbReference type="Gene3D" id="3.50.50.60">
    <property type="entry name" value="FAD/NAD(P)-binding domain"/>
    <property type="match status" value="2"/>
</dbReference>
<evidence type="ECO:0000313" key="3">
    <source>
        <dbReference type="Proteomes" id="UP000281498"/>
    </source>
</evidence>
<dbReference type="SUPFAM" id="SSF51905">
    <property type="entry name" value="FAD/NAD(P)-binding domain"/>
    <property type="match status" value="1"/>
</dbReference>